<feature type="region of interest" description="Disordered" evidence="1">
    <location>
        <begin position="1"/>
        <end position="70"/>
    </location>
</feature>
<name>A0A0A8ZJ18_ARUDO</name>
<evidence type="ECO:0000256" key="1">
    <source>
        <dbReference type="SAM" id="MobiDB-lite"/>
    </source>
</evidence>
<dbReference type="AlphaFoldDB" id="A0A0A8ZJ18"/>
<sequence>MPLQLPVSPLPQSPSQLARSLHRPKSSSISLAPPPKSLTPASSSHDRPVAAPTTGGTSVSPSASSALALL</sequence>
<proteinExistence type="predicted"/>
<dbReference type="EMBL" id="GBRH01260242">
    <property type="protein sequence ID" value="JAD37653.1"/>
    <property type="molecule type" value="Transcribed_RNA"/>
</dbReference>
<reference evidence="2" key="1">
    <citation type="submission" date="2014-09" db="EMBL/GenBank/DDBJ databases">
        <authorList>
            <person name="Magalhaes I.L.F."/>
            <person name="Oliveira U."/>
            <person name="Santos F.R."/>
            <person name="Vidigal T.H.D.A."/>
            <person name="Brescovit A.D."/>
            <person name="Santos A.J."/>
        </authorList>
    </citation>
    <scope>NUCLEOTIDE SEQUENCE</scope>
    <source>
        <tissue evidence="2">Shoot tissue taken approximately 20 cm above the soil surface</tissue>
    </source>
</reference>
<reference evidence="2" key="2">
    <citation type="journal article" date="2015" name="Data Brief">
        <title>Shoot transcriptome of the giant reed, Arundo donax.</title>
        <authorList>
            <person name="Barrero R.A."/>
            <person name="Guerrero F.D."/>
            <person name="Moolhuijzen P."/>
            <person name="Goolsby J.A."/>
            <person name="Tidwell J."/>
            <person name="Bellgard S.E."/>
            <person name="Bellgard M.I."/>
        </authorList>
    </citation>
    <scope>NUCLEOTIDE SEQUENCE</scope>
    <source>
        <tissue evidence="2">Shoot tissue taken approximately 20 cm above the soil surface</tissue>
    </source>
</reference>
<accession>A0A0A8ZJ18</accession>
<evidence type="ECO:0000313" key="2">
    <source>
        <dbReference type="EMBL" id="JAD37653.1"/>
    </source>
</evidence>
<organism evidence="2">
    <name type="scientific">Arundo donax</name>
    <name type="common">Giant reed</name>
    <name type="synonym">Donax arundinaceus</name>
    <dbReference type="NCBI Taxonomy" id="35708"/>
    <lineage>
        <taxon>Eukaryota</taxon>
        <taxon>Viridiplantae</taxon>
        <taxon>Streptophyta</taxon>
        <taxon>Embryophyta</taxon>
        <taxon>Tracheophyta</taxon>
        <taxon>Spermatophyta</taxon>
        <taxon>Magnoliopsida</taxon>
        <taxon>Liliopsida</taxon>
        <taxon>Poales</taxon>
        <taxon>Poaceae</taxon>
        <taxon>PACMAD clade</taxon>
        <taxon>Arundinoideae</taxon>
        <taxon>Arundineae</taxon>
        <taxon>Arundo</taxon>
    </lineage>
</organism>
<protein>
    <submittedName>
        <fullName evidence="2">Uncharacterized protein</fullName>
    </submittedName>
</protein>